<dbReference type="Gene3D" id="3.40.250.10">
    <property type="entry name" value="Rhodanese-like domain"/>
    <property type="match status" value="1"/>
</dbReference>
<dbReference type="PROSITE" id="PS50206">
    <property type="entry name" value="RHODANESE_3"/>
    <property type="match status" value="1"/>
</dbReference>
<organism evidence="2 3">
    <name type="scientific">Haematococcus lacustris</name>
    <name type="common">Green alga</name>
    <name type="synonym">Haematococcus pluvialis</name>
    <dbReference type="NCBI Taxonomy" id="44745"/>
    <lineage>
        <taxon>Eukaryota</taxon>
        <taxon>Viridiplantae</taxon>
        <taxon>Chlorophyta</taxon>
        <taxon>core chlorophytes</taxon>
        <taxon>Chlorophyceae</taxon>
        <taxon>CS clade</taxon>
        <taxon>Chlamydomonadales</taxon>
        <taxon>Haematococcaceae</taxon>
        <taxon>Haematococcus</taxon>
    </lineage>
</organism>
<dbReference type="InterPro" id="IPR036873">
    <property type="entry name" value="Rhodanese-like_dom_sf"/>
</dbReference>
<name>A0A699Z7G3_HAELA</name>
<accession>A0A699Z7G3</accession>
<dbReference type="GO" id="GO:0090333">
    <property type="term" value="P:regulation of stomatal closure"/>
    <property type="evidence" value="ECO:0007669"/>
    <property type="project" value="InterPro"/>
</dbReference>
<dbReference type="Proteomes" id="UP000485058">
    <property type="component" value="Unassembled WGS sequence"/>
</dbReference>
<feature type="domain" description="Rhodanese" evidence="1">
    <location>
        <begin position="229"/>
        <end position="343"/>
    </location>
</feature>
<protein>
    <submittedName>
        <fullName evidence="2">Rhodanese domain-containing protein</fullName>
    </submittedName>
</protein>
<evidence type="ECO:0000313" key="2">
    <source>
        <dbReference type="EMBL" id="GFH15119.1"/>
    </source>
</evidence>
<keyword evidence="3" id="KW-1185">Reference proteome</keyword>
<dbReference type="GO" id="GO:0009704">
    <property type="term" value="P:de-etiolation"/>
    <property type="evidence" value="ECO:0007669"/>
    <property type="project" value="InterPro"/>
</dbReference>
<dbReference type="InterPro" id="IPR001763">
    <property type="entry name" value="Rhodanese-like_dom"/>
</dbReference>
<dbReference type="InterPro" id="IPR044690">
    <property type="entry name" value="CAS_plant"/>
</dbReference>
<comment type="caution">
    <text evidence="2">The sequence shown here is derived from an EMBL/GenBank/DDBJ whole genome shotgun (WGS) entry which is preliminary data.</text>
</comment>
<dbReference type="SUPFAM" id="SSF52821">
    <property type="entry name" value="Rhodanese/Cell cycle control phosphatase"/>
    <property type="match status" value="1"/>
</dbReference>
<sequence>MALAKSSQRLASTTHKPRSGVPVVRVAAASGKSAGLTSLTIAASIIAAAPVRAAQEPVVDSAVDSVVVAIKAAGEVIKAGVTAAQAGIQVLKEGYDIAAPIVEKAYKVASPIVGQAIKATVDAASPAIKAALPSIQGGLQSTGFNPGVVTDATSAVTQRASTAVSTATPFLTKVLQVVSGAGPVTLAEYALGLAALTYLVPLLLGGLGGSFRGFAGEVAPAAALDSLANESDVLLIDIRSSKEKEASGVPDLPTSAASKALEVEYASTDDKRLRALLRDPTAMEAQITALQVAALKKISKGTKLVLLDRYGPAARTVAKELGRRGYGKVGLMGGAAGCRASCRSSPQPAWSTRRRPPWPALCLRAPHAPCQRLSRRDALLPAPVPLQDELPWVGTALGSWGGVGGVWGGHESTGARFEQSWCLM</sequence>
<gene>
    <name evidence="2" type="ORF">HaLaN_11287</name>
</gene>
<evidence type="ECO:0000313" key="3">
    <source>
        <dbReference type="Proteomes" id="UP000485058"/>
    </source>
</evidence>
<reference evidence="2 3" key="1">
    <citation type="submission" date="2020-02" db="EMBL/GenBank/DDBJ databases">
        <title>Draft genome sequence of Haematococcus lacustris strain NIES-144.</title>
        <authorList>
            <person name="Morimoto D."/>
            <person name="Nakagawa S."/>
            <person name="Yoshida T."/>
            <person name="Sawayama S."/>
        </authorList>
    </citation>
    <scope>NUCLEOTIDE SEQUENCE [LARGE SCALE GENOMIC DNA]</scope>
    <source>
        <strain evidence="2 3">NIES-144</strain>
    </source>
</reference>
<dbReference type="EMBL" id="BLLF01000809">
    <property type="protein sequence ID" value="GFH15119.1"/>
    <property type="molecule type" value="Genomic_DNA"/>
</dbReference>
<dbReference type="GO" id="GO:0071277">
    <property type="term" value="P:cellular response to calcium ion"/>
    <property type="evidence" value="ECO:0007669"/>
    <property type="project" value="InterPro"/>
</dbReference>
<evidence type="ECO:0000259" key="1">
    <source>
        <dbReference type="PROSITE" id="PS50206"/>
    </source>
</evidence>
<dbReference type="AlphaFoldDB" id="A0A699Z7G3"/>
<dbReference type="PANTHER" id="PTHR34209:SF1">
    <property type="entry name" value="CALCIUM SENSING RECEPTOR, CHLOROPLASTIC"/>
    <property type="match status" value="1"/>
</dbReference>
<dbReference type="PANTHER" id="PTHR34209">
    <property type="entry name" value="RHODANESE/CELL CYCLE CONTROL PHOSPHATASE SUPERFAMILY PROTEIN"/>
    <property type="match status" value="1"/>
</dbReference>
<proteinExistence type="predicted"/>